<dbReference type="PANTHER" id="PTHR31933:SF9">
    <property type="entry name" value="O-FUCOSYLTRANSFERASE 2"/>
    <property type="match status" value="1"/>
</dbReference>
<dbReference type="Proteomes" id="UP000236161">
    <property type="component" value="Unassembled WGS sequence"/>
</dbReference>
<dbReference type="GO" id="GO:0006004">
    <property type="term" value="P:fucose metabolic process"/>
    <property type="evidence" value="ECO:0007669"/>
    <property type="project" value="UniProtKB-KW"/>
</dbReference>
<dbReference type="GO" id="GO:0016757">
    <property type="term" value="F:glycosyltransferase activity"/>
    <property type="evidence" value="ECO:0007669"/>
    <property type="project" value="UniProtKB-KW"/>
</dbReference>
<dbReference type="OrthoDB" id="1868072at2759"/>
<dbReference type="InterPro" id="IPR019378">
    <property type="entry name" value="GDP-Fuc_O-FucTrfase"/>
</dbReference>
<evidence type="ECO:0000256" key="12">
    <source>
        <dbReference type="SAM" id="Phobius"/>
    </source>
</evidence>
<dbReference type="AlphaFoldDB" id="A0A2H9ZZZ2"/>
<proteinExistence type="inferred from homology"/>
<keyword evidence="7 12" id="KW-0472">Membrane</keyword>
<evidence type="ECO:0000256" key="9">
    <source>
        <dbReference type="ARBA" id="ARBA00023253"/>
    </source>
</evidence>
<evidence type="ECO:0000256" key="10">
    <source>
        <dbReference type="ARBA" id="ARBA00023277"/>
    </source>
</evidence>
<keyword evidence="14" id="KW-1185">Reference proteome</keyword>
<reference evidence="13 14" key="1">
    <citation type="journal article" date="2017" name="Nature">
        <title>The Apostasia genome and the evolution of orchids.</title>
        <authorList>
            <person name="Zhang G.Q."/>
            <person name="Liu K.W."/>
            <person name="Li Z."/>
            <person name="Lohaus R."/>
            <person name="Hsiao Y.Y."/>
            <person name="Niu S.C."/>
            <person name="Wang J.Y."/>
            <person name="Lin Y.C."/>
            <person name="Xu Q."/>
            <person name="Chen L.J."/>
            <person name="Yoshida K."/>
            <person name="Fujiwara S."/>
            <person name="Wang Z.W."/>
            <person name="Zhang Y.Q."/>
            <person name="Mitsuda N."/>
            <person name="Wang M."/>
            <person name="Liu G.H."/>
            <person name="Pecoraro L."/>
            <person name="Huang H.X."/>
            <person name="Xiao X.J."/>
            <person name="Lin M."/>
            <person name="Wu X.Y."/>
            <person name="Wu W.L."/>
            <person name="Chen Y.Y."/>
            <person name="Chang S.B."/>
            <person name="Sakamoto S."/>
            <person name="Ohme-Takagi M."/>
            <person name="Yagi M."/>
            <person name="Zeng S.J."/>
            <person name="Shen C.Y."/>
            <person name="Yeh C.M."/>
            <person name="Luo Y.B."/>
            <person name="Tsai W.C."/>
            <person name="Van de Peer Y."/>
            <person name="Liu Z.J."/>
        </authorList>
    </citation>
    <scope>NUCLEOTIDE SEQUENCE [LARGE SCALE GENOMIC DNA]</scope>
    <source>
        <strain evidence="14">cv. Shenzhen</strain>
        <tissue evidence="13">Stem</tissue>
    </source>
</reference>
<gene>
    <name evidence="13" type="ORF">AXF42_Ash016353</name>
</gene>
<comment type="subcellular location">
    <subcellularLocation>
        <location evidence="1">Membrane</location>
        <topology evidence="1">Single-pass membrane protein</topology>
    </subcellularLocation>
</comment>
<dbReference type="EMBL" id="KZ452102">
    <property type="protein sequence ID" value="PKA48837.1"/>
    <property type="molecule type" value="Genomic_DNA"/>
</dbReference>
<evidence type="ECO:0000256" key="2">
    <source>
        <dbReference type="ARBA" id="ARBA00007737"/>
    </source>
</evidence>
<evidence type="ECO:0000256" key="4">
    <source>
        <dbReference type="ARBA" id="ARBA00022679"/>
    </source>
</evidence>
<organism evidence="13 14">
    <name type="scientific">Apostasia shenzhenica</name>
    <dbReference type="NCBI Taxonomy" id="1088818"/>
    <lineage>
        <taxon>Eukaryota</taxon>
        <taxon>Viridiplantae</taxon>
        <taxon>Streptophyta</taxon>
        <taxon>Embryophyta</taxon>
        <taxon>Tracheophyta</taxon>
        <taxon>Spermatophyta</taxon>
        <taxon>Magnoliopsida</taxon>
        <taxon>Liliopsida</taxon>
        <taxon>Asparagales</taxon>
        <taxon>Orchidaceae</taxon>
        <taxon>Apostasioideae</taxon>
        <taxon>Apostasia</taxon>
    </lineage>
</organism>
<evidence type="ECO:0000256" key="11">
    <source>
        <dbReference type="ARBA" id="ARBA00030350"/>
    </source>
</evidence>
<name>A0A2H9ZZZ2_9ASPA</name>
<dbReference type="Pfam" id="PF10250">
    <property type="entry name" value="O-FucT"/>
    <property type="match status" value="2"/>
</dbReference>
<protein>
    <recommendedName>
        <fullName evidence="11">O-fucosyltransferase family protein</fullName>
    </recommendedName>
</protein>
<keyword evidence="4" id="KW-0808">Transferase</keyword>
<feature type="transmembrane region" description="Helical" evidence="12">
    <location>
        <begin position="28"/>
        <end position="47"/>
    </location>
</feature>
<keyword evidence="3" id="KW-0328">Glycosyltransferase</keyword>
<keyword evidence="5 12" id="KW-0812">Transmembrane</keyword>
<evidence type="ECO:0000256" key="1">
    <source>
        <dbReference type="ARBA" id="ARBA00004167"/>
    </source>
</evidence>
<keyword evidence="8" id="KW-0325">Glycoprotein</keyword>
<keyword evidence="6 12" id="KW-1133">Transmembrane helix</keyword>
<dbReference type="InterPro" id="IPR024709">
    <property type="entry name" value="FucosylTrfase_pln"/>
</dbReference>
<keyword evidence="10" id="KW-0119">Carbohydrate metabolism</keyword>
<dbReference type="PIRSF" id="PIRSF009360">
    <property type="entry name" value="UCP009360"/>
    <property type="match status" value="1"/>
</dbReference>
<evidence type="ECO:0000256" key="7">
    <source>
        <dbReference type="ARBA" id="ARBA00023136"/>
    </source>
</evidence>
<dbReference type="InterPro" id="IPR052272">
    <property type="entry name" value="GT106_glycosyltransferase"/>
</dbReference>
<evidence type="ECO:0000256" key="6">
    <source>
        <dbReference type="ARBA" id="ARBA00022989"/>
    </source>
</evidence>
<evidence type="ECO:0000256" key="5">
    <source>
        <dbReference type="ARBA" id="ARBA00022692"/>
    </source>
</evidence>
<keyword evidence="9" id="KW-0294">Fucose metabolism</keyword>
<dbReference type="STRING" id="1088818.A0A2H9ZZZ2"/>
<accession>A0A2H9ZZZ2</accession>
<evidence type="ECO:0000256" key="3">
    <source>
        <dbReference type="ARBA" id="ARBA00022676"/>
    </source>
</evidence>
<sequence>MRPMQRHRVRRRKDGGWWGRPWRRTRALLRWAAVVGFFFMVSWLISFRMNHDPSDRQKNLGFLLNTTFPALLRSPFPMQANVSNSEKGGKPHQLAYKRLLSLMARALANAKGKPEPQDLWMESLVPTMSWTPCADKRRWKPNAGTNGYILVSANGGISQQRGAICNVVTVARLLNATLVLPRFLYSNVWQDTSQFDDIYQEEYFINYLKDDIRIVKELPIELQSLDLKGIGSLVTDDEVMKEAKPSFYVKKILPILLKNGVVHFTGFGNRLAFDHIPFDLQDFHSIVRGCAHLSEVFAQPPLLNYLRLLTLTDEGIAKPVPSPEVLRSEGQCPLMPEEAVLMLAALGFKRNTRIYVAGADIYGGKSRMRALKSLYSNLANKETLLSPSEIEPFRNYSSQVSEDLGYKLAALDFIACAAADAFAMTDSGSQLSSLVAGYRVYYGSGMRPTIRPNKRRFSTIFSKNSTIGWKQFEIRIRKAVRQTKMIHERPTTRSIYSYPGCPECMCPANS</sequence>
<dbReference type="PANTHER" id="PTHR31933">
    <property type="entry name" value="O-FUCOSYLTRANSFERASE 2-RELATED"/>
    <property type="match status" value="1"/>
</dbReference>
<comment type="similarity">
    <text evidence="2">Belongs to the glycosyltransferase GT106 family.</text>
</comment>
<evidence type="ECO:0000313" key="14">
    <source>
        <dbReference type="Proteomes" id="UP000236161"/>
    </source>
</evidence>
<evidence type="ECO:0000256" key="8">
    <source>
        <dbReference type="ARBA" id="ARBA00023180"/>
    </source>
</evidence>
<evidence type="ECO:0000313" key="13">
    <source>
        <dbReference type="EMBL" id="PKA48837.1"/>
    </source>
</evidence>
<dbReference type="GO" id="GO:0016020">
    <property type="term" value="C:membrane"/>
    <property type="evidence" value="ECO:0007669"/>
    <property type="project" value="UniProtKB-SubCell"/>
</dbReference>